<dbReference type="GO" id="GO:0008270">
    <property type="term" value="F:zinc ion binding"/>
    <property type="evidence" value="ECO:0007669"/>
    <property type="project" value="InterPro"/>
</dbReference>
<comment type="caution">
    <text evidence="8">The sequence shown here is derived from an EMBL/GenBank/DDBJ whole genome shotgun (WGS) entry which is preliminary data.</text>
</comment>
<dbReference type="Gene3D" id="2.60.210.10">
    <property type="entry name" value="Apoptosis, Tumor Necrosis Factor Receptor Associated Protein 2, Chain A"/>
    <property type="match status" value="1"/>
</dbReference>
<keyword evidence="3" id="KW-0832">Ubl conjugation</keyword>
<dbReference type="PIRSF" id="PIRSF015614">
    <property type="entry name" value="TRAF"/>
    <property type="match status" value="1"/>
</dbReference>
<name>A0A815FIG2_9BILA</name>
<feature type="coiled-coil region" evidence="5">
    <location>
        <begin position="117"/>
        <end position="172"/>
    </location>
</feature>
<keyword evidence="4 5" id="KW-0175">Coiled coil</keyword>
<dbReference type="InterPro" id="IPR008974">
    <property type="entry name" value="TRAF-like"/>
</dbReference>
<sequence length="378" mass="42643">MKYGCGSQIIRENLSNHYLNEQHQSALVASVRDVKLNIDQFKNGHTTLSISASASSLTTVKQEPTHMMEVETVSSSALSVEMSDLHQELQKCHETLLIFDQGVQTLSSDVTRLDSEAQRHQQLIQSAFNEIQQLKLSVDEKDTFLVGIAANKEILEQELTNIQEKIQNIESVSYDGTQTWKITNVSNKTADAQSERCTSIYSPPFYSSPAGYKMRARLYLHGDGNARRTHISLFFVLMKGDYDAVLKWPFNHIVTFCLFDQSGQNRHVIDSFLTDTKSNSFQRPRSEMNIASGIPKFCAVSMIQPDNNNYVRDDTMFIKIMVDFANLSKMLPFAFNLNPGLPLHIQQLLIKQEWEKRQPTADAASAMTSSVITPTSCD</sequence>
<dbReference type="EMBL" id="CAJNOQ010013550">
    <property type="protein sequence ID" value="CAF1323953.1"/>
    <property type="molecule type" value="Genomic_DNA"/>
</dbReference>
<evidence type="ECO:0000313" key="9">
    <source>
        <dbReference type="EMBL" id="CAF3972516.1"/>
    </source>
</evidence>
<evidence type="ECO:0000259" key="6">
    <source>
        <dbReference type="PROSITE" id="PS50144"/>
    </source>
</evidence>
<dbReference type="GO" id="GO:0006915">
    <property type="term" value="P:apoptotic process"/>
    <property type="evidence" value="ECO:0007669"/>
    <property type="project" value="UniProtKB-KW"/>
</dbReference>
<dbReference type="InterPro" id="IPR012227">
    <property type="entry name" value="TNF_rcpt-assoc_TRAF_met"/>
</dbReference>
<dbReference type="GO" id="GO:0005164">
    <property type="term" value="F:tumor necrosis factor receptor binding"/>
    <property type="evidence" value="ECO:0007669"/>
    <property type="project" value="TreeGrafter"/>
</dbReference>
<dbReference type="GO" id="GO:0009898">
    <property type="term" value="C:cytoplasmic side of plasma membrane"/>
    <property type="evidence" value="ECO:0007669"/>
    <property type="project" value="TreeGrafter"/>
</dbReference>
<evidence type="ECO:0000256" key="5">
    <source>
        <dbReference type="SAM" id="Coils"/>
    </source>
</evidence>
<dbReference type="Pfam" id="PF21355">
    <property type="entry name" value="TRAF-mep_MATH"/>
    <property type="match status" value="1"/>
</dbReference>
<evidence type="ECO:0000256" key="1">
    <source>
        <dbReference type="ARBA" id="ARBA00022499"/>
    </source>
</evidence>
<accession>A0A815FIG2</accession>
<organism evidence="8 11">
    <name type="scientific">Didymodactylos carnosus</name>
    <dbReference type="NCBI Taxonomy" id="1234261"/>
    <lineage>
        <taxon>Eukaryota</taxon>
        <taxon>Metazoa</taxon>
        <taxon>Spiralia</taxon>
        <taxon>Gnathifera</taxon>
        <taxon>Rotifera</taxon>
        <taxon>Eurotatoria</taxon>
        <taxon>Bdelloidea</taxon>
        <taxon>Philodinida</taxon>
        <taxon>Philodinidae</taxon>
        <taxon>Didymodactylos</taxon>
    </lineage>
</organism>
<dbReference type="PROSITE" id="PS50144">
    <property type="entry name" value="MATH"/>
    <property type="match status" value="1"/>
</dbReference>
<keyword evidence="11" id="KW-1185">Reference proteome</keyword>
<keyword evidence="1" id="KW-1017">Isopeptide bond</keyword>
<dbReference type="InterPro" id="IPR002083">
    <property type="entry name" value="MATH/TRAF_dom"/>
</dbReference>
<dbReference type="SMART" id="SM00061">
    <property type="entry name" value="MATH"/>
    <property type="match status" value="1"/>
</dbReference>
<evidence type="ECO:0000256" key="4">
    <source>
        <dbReference type="ARBA" id="ARBA00023054"/>
    </source>
</evidence>
<evidence type="ECO:0000313" key="10">
    <source>
        <dbReference type="EMBL" id="CAF4172119.1"/>
    </source>
</evidence>
<dbReference type="SUPFAM" id="SSF49599">
    <property type="entry name" value="TRAF domain-like"/>
    <property type="match status" value="1"/>
</dbReference>
<dbReference type="AlphaFoldDB" id="A0A815FIG2"/>
<evidence type="ECO:0000313" key="11">
    <source>
        <dbReference type="Proteomes" id="UP000663829"/>
    </source>
</evidence>
<dbReference type="EMBL" id="CAJOBA010033833">
    <property type="protein sequence ID" value="CAF3972516.1"/>
    <property type="molecule type" value="Genomic_DNA"/>
</dbReference>
<dbReference type="EMBL" id="CAJNOK010012312">
    <property type="protein sequence ID" value="CAF1160759.1"/>
    <property type="molecule type" value="Genomic_DNA"/>
</dbReference>
<dbReference type="Proteomes" id="UP000663829">
    <property type="component" value="Unassembled WGS sequence"/>
</dbReference>
<dbReference type="GO" id="GO:0043122">
    <property type="term" value="P:regulation of canonical NF-kappaB signal transduction"/>
    <property type="evidence" value="ECO:0007669"/>
    <property type="project" value="TreeGrafter"/>
</dbReference>
<dbReference type="EMBL" id="CAJOBC010049270">
    <property type="protein sequence ID" value="CAF4172119.1"/>
    <property type="molecule type" value="Genomic_DNA"/>
</dbReference>
<gene>
    <name evidence="8" type="ORF">GPM918_LOCUS29612</name>
    <name evidence="7" type="ORF">OVA965_LOCUS22082</name>
    <name evidence="10" type="ORF">SRO942_LOCUS30199</name>
    <name evidence="9" type="ORF">TMI583_LOCUS22795</name>
</gene>
<dbReference type="FunFam" id="2.60.210.10:FF:000001">
    <property type="entry name" value="TNF receptor-associated factor"/>
    <property type="match status" value="1"/>
</dbReference>
<reference evidence="8" key="1">
    <citation type="submission" date="2021-02" db="EMBL/GenBank/DDBJ databases">
        <authorList>
            <person name="Nowell W R."/>
        </authorList>
    </citation>
    <scope>NUCLEOTIDE SEQUENCE</scope>
</reference>
<protein>
    <recommendedName>
        <fullName evidence="6">MATH domain-containing protein</fullName>
    </recommendedName>
</protein>
<dbReference type="CDD" id="cd00270">
    <property type="entry name" value="MATH_TRAF_C"/>
    <property type="match status" value="1"/>
</dbReference>
<dbReference type="PANTHER" id="PTHR10131:SF138">
    <property type="entry name" value="RE66324P"/>
    <property type="match status" value="1"/>
</dbReference>
<dbReference type="InterPro" id="IPR049342">
    <property type="entry name" value="TRAF1-6_MATH_dom"/>
</dbReference>
<dbReference type="Proteomes" id="UP000682733">
    <property type="component" value="Unassembled WGS sequence"/>
</dbReference>
<proteinExistence type="predicted"/>
<dbReference type="PANTHER" id="PTHR10131">
    <property type="entry name" value="TNF RECEPTOR ASSOCIATED FACTOR"/>
    <property type="match status" value="1"/>
</dbReference>
<evidence type="ECO:0000313" key="8">
    <source>
        <dbReference type="EMBL" id="CAF1323953.1"/>
    </source>
</evidence>
<feature type="domain" description="MATH" evidence="6">
    <location>
        <begin position="175"/>
        <end position="322"/>
    </location>
</feature>
<dbReference type="GO" id="GO:0007165">
    <property type="term" value="P:signal transduction"/>
    <property type="evidence" value="ECO:0007669"/>
    <property type="project" value="InterPro"/>
</dbReference>
<dbReference type="OrthoDB" id="6255225at2759"/>
<evidence type="ECO:0000313" key="7">
    <source>
        <dbReference type="EMBL" id="CAF1160759.1"/>
    </source>
</evidence>
<dbReference type="GO" id="GO:0042981">
    <property type="term" value="P:regulation of apoptotic process"/>
    <property type="evidence" value="ECO:0007669"/>
    <property type="project" value="InterPro"/>
</dbReference>
<keyword evidence="2" id="KW-0053">Apoptosis</keyword>
<evidence type="ECO:0000256" key="3">
    <source>
        <dbReference type="ARBA" id="ARBA00022843"/>
    </source>
</evidence>
<evidence type="ECO:0000256" key="2">
    <source>
        <dbReference type="ARBA" id="ARBA00022703"/>
    </source>
</evidence>
<dbReference type="Proteomes" id="UP000677228">
    <property type="component" value="Unassembled WGS sequence"/>
</dbReference>
<dbReference type="Proteomes" id="UP000681722">
    <property type="component" value="Unassembled WGS sequence"/>
</dbReference>